<dbReference type="AlphaFoldDB" id="A0A183END3"/>
<reference evidence="2 3" key="2">
    <citation type="submission" date="2018-11" db="EMBL/GenBank/DDBJ databases">
        <authorList>
            <consortium name="Pathogen Informatics"/>
        </authorList>
    </citation>
    <scope>NUCLEOTIDE SEQUENCE [LARGE SCALE GENOMIC DNA]</scope>
</reference>
<reference evidence="4" key="1">
    <citation type="submission" date="2016-06" db="UniProtKB">
        <authorList>
            <consortium name="WormBaseParasite"/>
        </authorList>
    </citation>
    <scope>IDENTIFICATION</scope>
</reference>
<organism evidence="4">
    <name type="scientific">Gongylonema pulchrum</name>
    <dbReference type="NCBI Taxonomy" id="637853"/>
    <lineage>
        <taxon>Eukaryota</taxon>
        <taxon>Metazoa</taxon>
        <taxon>Ecdysozoa</taxon>
        <taxon>Nematoda</taxon>
        <taxon>Chromadorea</taxon>
        <taxon>Rhabditida</taxon>
        <taxon>Spirurina</taxon>
        <taxon>Spiruromorpha</taxon>
        <taxon>Spiruroidea</taxon>
        <taxon>Gongylonematidae</taxon>
        <taxon>Gongylonema</taxon>
    </lineage>
</organism>
<name>A0A183END3_9BILA</name>
<feature type="compositionally biased region" description="Basic residues" evidence="1">
    <location>
        <begin position="73"/>
        <end position="83"/>
    </location>
</feature>
<keyword evidence="3" id="KW-1185">Reference proteome</keyword>
<dbReference type="WBParaSite" id="GPUH_0002250101-mRNA-1">
    <property type="protein sequence ID" value="GPUH_0002250101-mRNA-1"/>
    <property type="gene ID" value="GPUH_0002250101"/>
</dbReference>
<gene>
    <name evidence="2" type="ORF">GPUH_LOCUS22474</name>
</gene>
<evidence type="ECO:0000313" key="3">
    <source>
        <dbReference type="Proteomes" id="UP000271098"/>
    </source>
</evidence>
<evidence type="ECO:0000313" key="2">
    <source>
        <dbReference type="EMBL" id="VDN40086.1"/>
    </source>
</evidence>
<dbReference type="Proteomes" id="UP000271098">
    <property type="component" value="Unassembled WGS sequence"/>
</dbReference>
<evidence type="ECO:0000313" key="4">
    <source>
        <dbReference type="WBParaSite" id="GPUH_0002250101-mRNA-1"/>
    </source>
</evidence>
<evidence type="ECO:0000256" key="1">
    <source>
        <dbReference type="SAM" id="MobiDB-lite"/>
    </source>
</evidence>
<feature type="region of interest" description="Disordered" evidence="1">
    <location>
        <begin position="1"/>
        <end position="25"/>
    </location>
</feature>
<feature type="region of interest" description="Disordered" evidence="1">
    <location>
        <begin position="59"/>
        <end position="83"/>
    </location>
</feature>
<accession>A0A183END3</accession>
<proteinExistence type="predicted"/>
<sequence length="195" mass="21806">MKISRRFQQNRSRSLGVHQRRQVRKQRRPTFPMNLDGTAAAVAATTSRELSPETLEAVSGRFQQNRSRSLGAHQRRQVRKQRRPTFPVNLDGTAAAVAATTSKELSPETLEAVSGYSSDISSYPEQEQLGSPVITPPYHSLIDCVPVASPENRQQSTSFVKKTNNPVMSSTESTSKFPYSCSPFQRISFEKHQIL</sequence>
<feature type="compositionally biased region" description="Polar residues" evidence="1">
    <location>
        <begin position="1"/>
        <end position="13"/>
    </location>
</feature>
<protein>
    <submittedName>
        <fullName evidence="2 4">Uncharacterized protein</fullName>
    </submittedName>
</protein>
<dbReference type="EMBL" id="UYRT01095180">
    <property type="protein sequence ID" value="VDN40086.1"/>
    <property type="molecule type" value="Genomic_DNA"/>
</dbReference>